<evidence type="ECO:0000313" key="2">
    <source>
        <dbReference type="Proteomes" id="UP000034883"/>
    </source>
</evidence>
<gene>
    <name evidence="1" type="ORF">DB32_005161</name>
</gene>
<sequence>MHRSLVTLVISALLGIGCSAAHEPRDVATGIYDLRVRGEVDACSPSRATGEMGLVGIVSGSGVVNVGVPDVTSLAMSRVSLAATAGFHSEAITAIEGCDGASVRRAWTLLETTSSGFGLAMTEEWTGLAGCDAARDRMPAAPESDCRAERVLDYSLMETCEAPCAVRVSAGVVGCSCE</sequence>
<dbReference type="Proteomes" id="UP000034883">
    <property type="component" value="Chromosome"/>
</dbReference>
<keyword evidence="2" id="KW-1185">Reference proteome</keyword>
<name>A0A0F6W5I6_9BACT</name>
<dbReference type="RefSeq" id="WP_053235202.1">
    <property type="nucleotide sequence ID" value="NZ_CP011125.1"/>
</dbReference>
<evidence type="ECO:0000313" key="1">
    <source>
        <dbReference type="EMBL" id="AKF08012.1"/>
    </source>
</evidence>
<organism evidence="1 2">
    <name type="scientific">Sandaracinus amylolyticus</name>
    <dbReference type="NCBI Taxonomy" id="927083"/>
    <lineage>
        <taxon>Bacteria</taxon>
        <taxon>Pseudomonadati</taxon>
        <taxon>Myxococcota</taxon>
        <taxon>Polyangia</taxon>
        <taxon>Polyangiales</taxon>
        <taxon>Sandaracinaceae</taxon>
        <taxon>Sandaracinus</taxon>
    </lineage>
</organism>
<dbReference type="PROSITE" id="PS51257">
    <property type="entry name" value="PROKAR_LIPOPROTEIN"/>
    <property type="match status" value="1"/>
</dbReference>
<proteinExistence type="predicted"/>
<reference evidence="1 2" key="1">
    <citation type="submission" date="2015-03" db="EMBL/GenBank/DDBJ databases">
        <title>Genome assembly of Sandaracinus amylolyticus DSM 53668.</title>
        <authorList>
            <person name="Sharma G."/>
            <person name="Subramanian S."/>
        </authorList>
    </citation>
    <scope>NUCLEOTIDE SEQUENCE [LARGE SCALE GENOMIC DNA]</scope>
    <source>
        <strain evidence="1 2">DSM 53668</strain>
    </source>
</reference>
<dbReference type="KEGG" id="samy:DB32_005161"/>
<protein>
    <recommendedName>
        <fullName evidence="3">Lipoprotein</fullName>
    </recommendedName>
</protein>
<accession>A0A0F6W5I6</accession>
<dbReference type="AlphaFoldDB" id="A0A0F6W5I6"/>
<evidence type="ECO:0008006" key="3">
    <source>
        <dbReference type="Google" id="ProtNLM"/>
    </source>
</evidence>
<dbReference type="EMBL" id="CP011125">
    <property type="protein sequence ID" value="AKF08012.1"/>
    <property type="molecule type" value="Genomic_DNA"/>
</dbReference>